<evidence type="ECO:0000259" key="7">
    <source>
        <dbReference type="Pfam" id="PF21570"/>
    </source>
</evidence>
<name>A0A3A4NHM1_ABYX5</name>
<dbReference type="Pfam" id="PF04455">
    <property type="entry name" value="Saccharop_dh_N"/>
    <property type="match status" value="1"/>
</dbReference>
<evidence type="ECO:0000256" key="2">
    <source>
        <dbReference type="ARBA" id="ARBA00022741"/>
    </source>
</evidence>
<evidence type="ECO:0000256" key="5">
    <source>
        <dbReference type="ARBA" id="ARBA00066346"/>
    </source>
</evidence>
<dbReference type="InterPro" id="IPR007545">
    <property type="entry name" value="LOR/SDH_bifunc_enz_cons_dom"/>
</dbReference>
<accession>A0A3A4NHM1</accession>
<proteinExistence type="predicted"/>
<feature type="domain" description="LOR/SDH bifunctional enzyme conserved" evidence="6">
    <location>
        <begin position="4"/>
        <end position="101"/>
    </location>
</feature>
<gene>
    <name evidence="9" type="ORF">C4520_11590</name>
</gene>
<keyword evidence="3" id="KW-0520">NAD</keyword>
<sequence length="404" mass="44251">MYSETVEIRGHFIDSLLLPKILDDILQNGAEFVVEELRVGKRRADPSYARVRLTSKDAAALDKLLKRIRQHGATLVHEQDCELAKAEQDGVFPDGFYSTTNQQTFVRLNGKWMAVERPEMDCGIRVLPDKAGAACVPFTDLRAGDLFVVGHHGVKIEPLERPSKEDVFSFMSSVVSTEKPKGTVARDIARSFRDMRYRGRKILAVAGPAVVHTGAAPQFVKLIESGYINLLFAGNALAAHDIEYALFGTSLGVYLDRGIPAEHGHENHMRAINTIRKCGGIRQAVEQGVLKKGIMHACVRHGVPFLLAGSIRDDGPLPDVITDVIEAQQRMRSMLSEVGIALMVATTLHSVAVGNLLPATVKTICVDINPAVVTKLADRGSFQALGIVTDVEPFLRELCQELNV</sequence>
<dbReference type="InterPro" id="IPR005239">
    <property type="entry name" value="ArgZ/ArgE-like"/>
</dbReference>
<dbReference type="AlphaFoldDB" id="A0A3A4NHM1"/>
<protein>
    <recommendedName>
        <fullName evidence="5">ornithine cyclodeaminase</fullName>
        <ecNumber evidence="5">4.3.1.12</ecNumber>
    </recommendedName>
</protein>
<feature type="domain" description="Arginine dihydrolase ArgZ/ArgE-like C-terminal first subdomain" evidence="8">
    <location>
        <begin position="103"/>
        <end position="184"/>
    </location>
</feature>
<evidence type="ECO:0000256" key="4">
    <source>
        <dbReference type="ARBA" id="ARBA00023239"/>
    </source>
</evidence>
<organism evidence="9 10">
    <name type="scientific">Abyssobacteria bacterium (strain SURF_5)</name>
    <dbReference type="NCBI Taxonomy" id="2093360"/>
    <lineage>
        <taxon>Bacteria</taxon>
        <taxon>Pseudomonadati</taxon>
        <taxon>Candidatus Hydrogenedentota</taxon>
        <taxon>Candidatus Abyssobacteria</taxon>
    </lineage>
</organism>
<dbReference type="EC" id="4.3.1.12" evidence="5"/>
<evidence type="ECO:0000313" key="10">
    <source>
        <dbReference type="Proteomes" id="UP000265882"/>
    </source>
</evidence>
<evidence type="ECO:0000259" key="6">
    <source>
        <dbReference type="Pfam" id="PF04455"/>
    </source>
</evidence>
<dbReference type="EMBL" id="QZKU01000078">
    <property type="protein sequence ID" value="RJP20298.1"/>
    <property type="molecule type" value="Genomic_DNA"/>
</dbReference>
<feature type="domain" description="Arginine dihydrolase ArgZ/ArgE-like C-terminal second subdomain" evidence="7">
    <location>
        <begin position="187"/>
        <end position="398"/>
    </location>
</feature>
<dbReference type="CDD" id="cd12144">
    <property type="entry name" value="SDH_N_domain"/>
    <property type="match status" value="1"/>
</dbReference>
<dbReference type="Proteomes" id="UP000265882">
    <property type="component" value="Unassembled WGS sequence"/>
</dbReference>
<dbReference type="Gene3D" id="3.40.50.10690">
    <property type="entry name" value="putative lor/sdh protein like domains"/>
    <property type="match status" value="1"/>
</dbReference>
<dbReference type="InterPro" id="IPR048964">
    <property type="entry name" value="ArgZ/ArgE-like_C_1st"/>
</dbReference>
<dbReference type="NCBIfam" id="TIGR00300">
    <property type="entry name" value="TIGR00300 family protein"/>
    <property type="match status" value="1"/>
</dbReference>
<evidence type="ECO:0000256" key="1">
    <source>
        <dbReference type="ARBA" id="ARBA00001911"/>
    </source>
</evidence>
<evidence type="ECO:0000256" key="3">
    <source>
        <dbReference type="ARBA" id="ARBA00023027"/>
    </source>
</evidence>
<evidence type="ECO:0000313" key="9">
    <source>
        <dbReference type="EMBL" id="RJP20298.1"/>
    </source>
</evidence>
<dbReference type="InterPro" id="IPR048963">
    <property type="entry name" value="ArgZ/ArgE-like_C_2nd"/>
</dbReference>
<evidence type="ECO:0000259" key="8">
    <source>
        <dbReference type="Pfam" id="PF21571"/>
    </source>
</evidence>
<dbReference type="Pfam" id="PF21570">
    <property type="entry name" value="ArgZ-like_C_2nd"/>
    <property type="match status" value="1"/>
</dbReference>
<dbReference type="GO" id="GO:0000166">
    <property type="term" value="F:nucleotide binding"/>
    <property type="evidence" value="ECO:0007669"/>
    <property type="project" value="UniProtKB-KW"/>
</dbReference>
<comment type="caution">
    <text evidence="9">The sequence shown here is derived from an EMBL/GenBank/DDBJ whole genome shotgun (WGS) entry which is preliminary data.</text>
</comment>
<reference evidence="9 10" key="1">
    <citation type="journal article" date="2017" name="ISME J.">
        <title>Energy and carbon metabolisms in a deep terrestrial subsurface fluid microbial community.</title>
        <authorList>
            <person name="Momper L."/>
            <person name="Jungbluth S.P."/>
            <person name="Lee M.D."/>
            <person name="Amend J.P."/>
        </authorList>
    </citation>
    <scope>NUCLEOTIDE SEQUENCE [LARGE SCALE GENOMIC DNA]</scope>
    <source>
        <strain evidence="9">SURF_5</strain>
    </source>
</reference>
<keyword evidence="4" id="KW-0456">Lyase</keyword>
<dbReference type="Pfam" id="PF21571">
    <property type="entry name" value="ArgZ-like_C_1st"/>
    <property type="match status" value="1"/>
</dbReference>
<keyword evidence="2" id="KW-0547">Nucleotide-binding</keyword>
<dbReference type="GO" id="GO:0008473">
    <property type="term" value="F:ornithine cyclodeaminase activity"/>
    <property type="evidence" value="ECO:0007669"/>
    <property type="project" value="UniProtKB-EC"/>
</dbReference>
<comment type="cofactor">
    <cofactor evidence="1">
        <name>NAD(+)</name>
        <dbReference type="ChEBI" id="CHEBI:57540"/>
    </cofactor>
</comment>
<dbReference type="Gene3D" id="2.40.420.10">
    <property type="entry name" value="conserved putative lor/sdh protein from methanococcus maripaludis s2 domain"/>
    <property type="match status" value="1"/>
</dbReference>